<dbReference type="InterPro" id="IPR052927">
    <property type="entry name" value="DCC_oxidoreductase"/>
</dbReference>
<evidence type="ECO:0000313" key="2">
    <source>
        <dbReference type="Proteomes" id="UP000032417"/>
    </source>
</evidence>
<proteinExistence type="predicted"/>
<dbReference type="PANTHER" id="PTHR33639">
    <property type="entry name" value="THIOL-DISULFIDE OXIDOREDUCTASE DCC"/>
    <property type="match status" value="1"/>
</dbReference>
<dbReference type="STRING" id="1562970.ING2E5B_1644"/>
<dbReference type="PANTHER" id="PTHR33639:SF2">
    <property type="entry name" value="DUF393 DOMAIN-CONTAINING PROTEIN"/>
    <property type="match status" value="1"/>
</dbReference>
<keyword evidence="2" id="KW-1185">Reference proteome</keyword>
<dbReference type="EMBL" id="LN515532">
    <property type="protein sequence ID" value="CEA16391.1"/>
    <property type="molecule type" value="Genomic_DNA"/>
</dbReference>
<gene>
    <name evidence="1" type="ORF">ING2E5B_1644</name>
</gene>
<dbReference type="Proteomes" id="UP000032417">
    <property type="component" value="Chromosome 1"/>
</dbReference>
<protein>
    <recommendedName>
        <fullName evidence="3">DUF393 domain-containing protein</fullName>
    </recommendedName>
</protein>
<name>A0A098C1U9_9BACT</name>
<sequence length="148" mass="17653">MYHILFFDGECRYCNRWVQWVVDRDKNRCFRFASIQSEFSEKVFRYLNIEIKDFNSIAVLIHTNSGYKILKKSDAVAFIFSVLRPDALLYKIIKVLPRSFSDVGYNCVAAIRKNIPVTECRLYNEEEKKLFLDNSNFTELIFRFGYKK</sequence>
<dbReference type="HOGENOM" id="CLU_092206_2_0_10"/>
<accession>A0A098C1U9</accession>
<reference evidence="1 2" key="1">
    <citation type="submission" date="2014-08" db="EMBL/GenBank/DDBJ databases">
        <authorList>
            <person name="Wibberg D."/>
        </authorList>
    </citation>
    <scope>NUCLEOTIDE SEQUENCE [LARGE SCALE GENOMIC DNA]</scope>
    <source>
        <strain evidence="2">ING2-E5B</strain>
    </source>
</reference>
<evidence type="ECO:0008006" key="3">
    <source>
        <dbReference type="Google" id="ProtNLM"/>
    </source>
</evidence>
<evidence type="ECO:0000313" key="1">
    <source>
        <dbReference type="EMBL" id="CEA16391.1"/>
    </source>
</evidence>
<dbReference type="OrthoDB" id="9785438at2"/>
<dbReference type="KEGG" id="pbt:ING2E5B_1644"/>
<dbReference type="InterPro" id="IPR007263">
    <property type="entry name" value="DCC1-like"/>
</dbReference>
<dbReference type="Pfam" id="PF04134">
    <property type="entry name" value="DCC1-like"/>
    <property type="match status" value="1"/>
</dbReference>
<dbReference type="AlphaFoldDB" id="A0A098C1U9"/>
<dbReference type="GO" id="GO:0015035">
    <property type="term" value="F:protein-disulfide reductase activity"/>
    <property type="evidence" value="ECO:0007669"/>
    <property type="project" value="InterPro"/>
</dbReference>
<organism evidence="1 2">
    <name type="scientific">Fermentimonas caenicola</name>
    <dbReference type="NCBI Taxonomy" id="1562970"/>
    <lineage>
        <taxon>Bacteria</taxon>
        <taxon>Pseudomonadati</taxon>
        <taxon>Bacteroidota</taxon>
        <taxon>Bacteroidia</taxon>
        <taxon>Bacteroidales</taxon>
        <taxon>Dysgonomonadaceae</taxon>
        <taxon>Fermentimonas</taxon>
    </lineage>
</organism>